<evidence type="ECO:0000313" key="2">
    <source>
        <dbReference type="Proteomes" id="UP001154282"/>
    </source>
</evidence>
<proteinExistence type="predicted"/>
<accession>A0AAV0PYW4</accession>
<feature type="non-terminal residue" evidence="1">
    <location>
        <position position="1"/>
    </location>
</feature>
<dbReference type="EMBL" id="CAMGYJ010000009">
    <property type="protein sequence ID" value="CAI0476236.1"/>
    <property type="molecule type" value="Genomic_DNA"/>
</dbReference>
<evidence type="ECO:0000313" key="1">
    <source>
        <dbReference type="EMBL" id="CAI0476236.1"/>
    </source>
</evidence>
<keyword evidence="2" id="KW-1185">Reference proteome</keyword>
<gene>
    <name evidence="1" type="ORF">LITE_LOCUS40687</name>
</gene>
<reference evidence="1" key="1">
    <citation type="submission" date="2022-08" db="EMBL/GenBank/DDBJ databases">
        <authorList>
            <person name="Gutierrez-Valencia J."/>
        </authorList>
    </citation>
    <scope>NUCLEOTIDE SEQUENCE</scope>
</reference>
<protein>
    <submittedName>
        <fullName evidence="1">Uncharacterized protein</fullName>
    </submittedName>
</protein>
<dbReference type="Proteomes" id="UP001154282">
    <property type="component" value="Unassembled WGS sequence"/>
</dbReference>
<organism evidence="1 2">
    <name type="scientific">Linum tenue</name>
    <dbReference type="NCBI Taxonomy" id="586396"/>
    <lineage>
        <taxon>Eukaryota</taxon>
        <taxon>Viridiplantae</taxon>
        <taxon>Streptophyta</taxon>
        <taxon>Embryophyta</taxon>
        <taxon>Tracheophyta</taxon>
        <taxon>Spermatophyta</taxon>
        <taxon>Magnoliopsida</taxon>
        <taxon>eudicotyledons</taxon>
        <taxon>Gunneridae</taxon>
        <taxon>Pentapetalae</taxon>
        <taxon>rosids</taxon>
        <taxon>fabids</taxon>
        <taxon>Malpighiales</taxon>
        <taxon>Linaceae</taxon>
        <taxon>Linum</taxon>
    </lineage>
</organism>
<dbReference type="AlphaFoldDB" id="A0AAV0PYW4"/>
<comment type="caution">
    <text evidence="1">The sequence shown here is derived from an EMBL/GenBank/DDBJ whole genome shotgun (WGS) entry which is preliminary data.</text>
</comment>
<name>A0AAV0PYW4_9ROSI</name>
<sequence length="68" mass="7670">PKTTNKEGKCSLFVKISNPILFPISIRPTAPPHRPTVRSLLMVGDLGCLGLWKRVVCVYEWMNNDMVT</sequence>